<comment type="caution">
    <text evidence="2">The sequence shown here is derived from an EMBL/GenBank/DDBJ whole genome shotgun (WGS) entry which is preliminary data.</text>
</comment>
<gene>
    <name evidence="2" type="ORF">SK803_16075</name>
</gene>
<name>A0ABU4T0Q4_9PSEU</name>
<sequence>MQTSQRPQVREAIASLTKAALTDLAKRDTAPEVDAIPDSRQWWRHGQESFVALRPEGWHMPNGVTKVNWLDTFTEMAAVRSAIDGDPILSARVDTMVGVEFSLKQRRLDRLLVEHLLEPMVITTRAYLFDETVFDLHYNRLEAGLLGDTVRFVEFIPLNGFTSSMAEIVLPDGVVLRPMSDRQISRAIQVLAVPAEFGTGSNSVQVSRFHQWTVAKEQAYPIRSYKQGMPESPKAPNFPCLEEPTQRLVTALRVVCGGSVMATRPIHAQHDDDFPLDIEGSAALSPVDAADISRPTLLLTEEHVDAVRSVYQMLAAPAIARDRSLRVALRRFVFAGSRFLPEDRLIDSSTSTSALKPCSSSEARSKENKRARPRLQQRDGCWLTTLCWESGGKPSSGSSRRHTGCATR</sequence>
<dbReference type="EMBL" id="JAXAVW010000012">
    <property type="protein sequence ID" value="MDX8031743.1"/>
    <property type="molecule type" value="Genomic_DNA"/>
</dbReference>
<dbReference type="Proteomes" id="UP001285521">
    <property type="component" value="Unassembled WGS sequence"/>
</dbReference>
<organism evidence="2 3">
    <name type="scientific">Lentzea miocenica</name>
    <dbReference type="NCBI Taxonomy" id="3095431"/>
    <lineage>
        <taxon>Bacteria</taxon>
        <taxon>Bacillati</taxon>
        <taxon>Actinomycetota</taxon>
        <taxon>Actinomycetes</taxon>
        <taxon>Pseudonocardiales</taxon>
        <taxon>Pseudonocardiaceae</taxon>
        <taxon>Lentzea</taxon>
    </lineage>
</organism>
<dbReference type="RefSeq" id="WP_319966799.1">
    <property type="nucleotide sequence ID" value="NZ_JAXAVW010000012.1"/>
</dbReference>
<feature type="region of interest" description="Disordered" evidence="1">
    <location>
        <begin position="350"/>
        <end position="375"/>
    </location>
</feature>
<accession>A0ABU4T0Q4</accession>
<feature type="region of interest" description="Disordered" evidence="1">
    <location>
        <begin position="388"/>
        <end position="408"/>
    </location>
</feature>
<keyword evidence="3" id="KW-1185">Reference proteome</keyword>
<reference evidence="2 3" key="1">
    <citation type="submission" date="2023-11" db="EMBL/GenBank/DDBJ databases">
        <title>Lentzea sokolovensis, sp. nov., Lentzea kristufkii, sp. nov., and Lentzea miocenensis, sp. nov., rare actinobacteria from Sokolov Coal Basin, Miocene lacustrine sediment, Czech Republic.</title>
        <authorList>
            <person name="Lara A."/>
            <person name="Kotroba L."/>
            <person name="Nouioui I."/>
            <person name="Neumann-Schaal M."/>
            <person name="Mast Y."/>
            <person name="Chronakova A."/>
        </authorList>
    </citation>
    <scope>NUCLEOTIDE SEQUENCE [LARGE SCALE GENOMIC DNA]</scope>
    <source>
        <strain evidence="2 3">BCCO 10_0856</strain>
    </source>
</reference>
<evidence type="ECO:0000313" key="2">
    <source>
        <dbReference type="EMBL" id="MDX8031743.1"/>
    </source>
</evidence>
<evidence type="ECO:0000256" key="1">
    <source>
        <dbReference type="SAM" id="MobiDB-lite"/>
    </source>
</evidence>
<proteinExistence type="predicted"/>
<feature type="compositionally biased region" description="Polar residues" evidence="1">
    <location>
        <begin position="350"/>
        <end position="362"/>
    </location>
</feature>
<protein>
    <submittedName>
        <fullName evidence="2">Uncharacterized protein</fullName>
    </submittedName>
</protein>
<feature type="compositionally biased region" description="Basic residues" evidence="1">
    <location>
        <begin position="399"/>
        <end position="408"/>
    </location>
</feature>
<evidence type="ECO:0000313" key="3">
    <source>
        <dbReference type="Proteomes" id="UP001285521"/>
    </source>
</evidence>